<evidence type="ECO:0000256" key="4">
    <source>
        <dbReference type="RuleBase" id="RU361187"/>
    </source>
</evidence>
<protein>
    <submittedName>
        <fullName evidence="6">Glycosyl hydrolases family 43</fullName>
    </submittedName>
</protein>
<keyword evidence="2 4" id="KW-0378">Hydrolase</keyword>
<dbReference type="Pfam" id="PF04616">
    <property type="entry name" value="Glyco_hydro_43"/>
    <property type="match status" value="1"/>
</dbReference>
<evidence type="ECO:0000256" key="3">
    <source>
        <dbReference type="ARBA" id="ARBA00023295"/>
    </source>
</evidence>
<sequence length="341" mass="37570">MKFRFFTLLLWVVSISICAQSRMDYSDSTRLDHPFAKDPSVIEFKGRFLMYYSIPGGVPDQSPNAAEVNGWGVGIAESKDLLHWVKVGELPQTQAVEKNGIAAPGARVIDGVVHLFYQTYGQGAKDSICHATSVDGVQFVKDAANPVYHPTKMAWSVGRAIDAEVTVMPDRIMMYFATRDPQMHKQIIGAASAPRHAKLTRGDWTDVSVDLPTLTPELPWEHICTEAPSVVEHDGFYYLFYAGGWNNEPQQIGVARSHDGIHFTRLSDEPLLTNGAKGSWNSSESGHPGVLQVGNRTFLFFQGNDDGGKTYHLSKVEIGWRQGRPYVIPDSSGATASPSTK</sequence>
<keyword evidence="7" id="KW-1185">Reference proteome</keyword>
<dbReference type="PANTHER" id="PTHR35279:SF1">
    <property type="entry name" value="ARABINANASE_LEVANSUCRASE_INVERTASE"/>
    <property type="match status" value="1"/>
</dbReference>
<dbReference type="Proteomes" id="UP000182427">
    <property type="component" value="Chromosome I"/>
</dbReference>
<feature type="signal peptide" evidence="5">
    <location>
        <begin position="1"/>
        <end position="19"/>
    </location>
</feature>
<dbReference type="InterPro" id="IPR023296">
    <property type="entry name" value="Glyco_hydro_beta-prop_sf"/>
</dbReference>
<organism evidence="6 7">
    <name type="scientific">Terriglobus roseus</name>
    <dbReference type="NCBI Taxonomy" id="392734"/>
    <lineage>
        <taxon>Bacteria</taxon>
        <taxon>Pseudomonadati</taxon>
        <taxon>Acidobacteriota</taxon>
        <taxon>Terriglobia</taxon>
        <taxon>Terriglobales</taxon>
        <taxon>Acidobacteriaceae</taxon>
        <taxon>Terriglobus</taxon>
    </lineage>
</organism>
<dbReference type="PANTHER" id="PTHR35279">
    <property type="match status" value="1"/>
</dbReference>
<dbReference type="EMBL" id="LT629690">
    <property type="protein sequence ID" value="SDF40949.1"/>
    <property type="molecule type" value="Genomic_DNA"/>
</dbReference>
<evidence type="ECO:0000256" key="5">
    <source>
        <dbReference type="SAM" id="SignalP"/>
    </source>
</evidence>
<keyword evidence="5" id="KW-0732">Signal</keyword>
<gene>
    <name evidence="6" type="ORF">SAMN05444167_2318</name>
</gene>
<dbReference type="GO" id="GO:0005975">
    <property type="term" value="P:carbohydrate metabolic process"/>
    <property type="evidence" value="ECO:0007669"/>
    <property type="project" value="InterPro"/>
</dbReference>
<reference evidence="6 7" key="1">
    <citation type="submission" date="2016-10" db="EMBL/GenBank/DDBJ databases">
        <authorList>
            <person name="de Groot N.N."/>
        </authorList>
    </citation>
    <scope>NUCLEOTIDE SEQUENCE [LARGE SCALE GENOMIC DNA]</scope>
    <source>
        <strain evidence="6 7">GAS232</strain>
    </source>
</reference>
<evidence type="ECO:0000256" key="2">
    <source>
        <dbReference type="ARBA" id="ARBA00022801"/>
    </source>
</evidence>
<dbReference type="AlphaFoldDB" id="A0A1G7KW47"/>
<dbReference type="Gene3D" id="2.115.10.20">
    <property type="entry name" value="Glycosyl hydrolase domain, family 43"/>
    <property type="match status" value="2"/>
</dbReference>
<dbReference type="SUPFAM" id="SSF75005">
    <property type="entry name" value="Arabinanase/levansucrase/invertase"/>
    <property type="match status" value="1"/>
</dbReference>
<comment type="similarity">
    <text evidence="1 4">Belongs to the glycosyl hydrolase 43 family.</text>
</comment>
<feature type="chain" id="PRO_5009241770" evidence="5">
    <location>
        <begin position="20"/>
        <end position="341"/>
    </location>
</feature>
<name>A0A1G7KW47_9BACT</name>
<proteinExistence type="inferred from homology"/>
<evidence type="ECO:0000313" key="6">
    <source>
        <dbReference type="EMBL" id="SDF40949.1"/>
    </source>
</evidence>
<dbReference type="GO" id="GO:0004553">
    <property type="term" value="F:hydrolase activity, hydrolyzing O-glycosyl compounds"/>
    <property type="evidence" value="ECO:0007669"/>
    <property type="project" value="InterPro"/>
</dbReference>
<keyword evidence="3 4" id="KW-0326">Glycosidase</keyword>
<accession>A0A1G7KW47</accession>
<dbReference type="RefSeq" id="WP_083345273.1">
    <property type="nucleotide sequence ID" value="NZ_LT629690.1"/>
</dbReference>
<evidence type="ECO:0000313" key="7">
    <source>
        <dbReference type="Proteomes" id="UP000182427"/>
    </source>
</evidence>
<dbReference type="InterPro" id="IPR006710">
    <property type="entry name" value="Glyco_hydro_43"/>
</dbReference>
<evidence type="ECO:0000256" key="1">
    <source>
        <dbReference type="ARBA" id="ARBA00009865"/>
    </source>
</evidence>